<keyword evidence="1" id="KW-0812">Transmembrane</keyword>
<keyword evidence="1" id="KW-1133">Transmembrane helix</keyword>
<dbReference type="GeneID" id="54465634"/>
<dbReference type="RefSeq" id="XP_033584462.1">
    <property type="nucleotide sequence ID" value="XM_033724741.1"/>
</dbReference>
<organism evidence="2">
    <name type="scientific">Mytilinidion resinicola</name>
    <dbReference type="NCBI Taxonomy" id="574789"/>
    <lineage>
        <taxon>Eukaryota</taxon>
        <taxon>Fungi</taxon>
        <taxon>Dikarya</taxon>
        <taxon>Ascomycota</taxon>
        <taxon>Pezizomycotina</taxon>
        <taxon>Dothideomycetes</taxon>
        <taxon>Pleosporomycetidae</taxon>
        <taxon>Mytilinidiales</taxon>
        <taxon>Mytilinidiaceae</taxon>
        <taxon>Mytilinidion</taxon>
    </lineage>
</organism>
<dbReference type="EMBL" id="MU003692">
    <property type="protein sequence ID" value="KAF2817498.1"/>
    <property type="molecule type" value="Genomic_DNA"/>
</dbReference>
<reference evidence="2 4" key="1">
    <citation type="journal article" date="2020" name="Stud. Mycol.">
        <title>101 Dothideomycetes genomes: a test case for predicting lifestyles and emergence of pathogens.</title>
        <authorList>
            <person name="Haridas S."/>
            <person name="Albert R."/>
            <person name="Binder M."/>
            <person name="Bloem J."/>
            <person name="Labutti K."/>
            <person name="Salamov A."/>
            <person name="Andreopoulos B."/>
            <person name="Baker S."/>
            <person name="Barry K."/>
            <person name="Bills G."/>
            <person name="Bluhm B."/>
            <person name="Cannon C."/>
            <person name="Castanera R."/>
            <person name="Culley D."/>
            <person name="Daum C."/>
            <person name="Ezra D."/>
            <person name="Gonzalez J."/>
            <person name="Henrissat B."/>
            <person name="Kuo A."/>
            <person name="Liang C."/>
            <person name="Lipzen A."/>
            <person name="Lutzoni F."/>
            <person name="Magnuson J."/>
            <person name="Mondo S."/>
            <person name="Nolan M."/>
            <person name="Ohm R."/>
            <person name="Pangilinan J."/>
            <person name="Park H.-J."/>
            <person name="Ramirez L."/>
            <person name="Alfaro M."/>
            <person name="Sun H."/>
            <person name="Tritt A."/>
            <person name="Yoshinaga Y."/>
            <person name="Zwiers L.-H."/>
            <person name="Turgeon B."/>
            <person name="Goodwin S."/>
            <person name="Spatafora J."/>
            <person name="Crous P."/>
            <person name="Grigoriev I."/>
        </authorList>
    </citation>
    <scope>NUCLEOTIDE SEQUENCE</scope>
    <source>
        <strain evidence="2 4">CBS 304.34</strain>
    </source>
</reference>
<gene>
    <name evidence="2 4" type="ORF">BDZ99DRAFT_513741</name>
</gene>
<accession>A0A6A6Z9L3</accession>
<feature type="transmembrane region" description="Helical" evidence="1">
    <location>
        <begin position="37"/>
        <end position="61"/>
    </location>
</feature>
<sequence>MASPIVSKQAETGSVKFPHTLQRRLALKDFSFNETQALVVVAVVTFSVLIIVSCFGCFLLWRRRCIQRCCHSIDDSQRIESIELGISLQRLYDVIRANSILQRSRVSLPEPAAAGTHTIRTAAQRPTSTQPEPWHAWNAYRSMTSSQPLNTVPEASSAEFDLFSLDIADARVV</sequence>
<keyword evidence="3" id="KW-1185">Reference proteome</keyword>
<dbReference type="AlphaFoldDB" id="A0A6A6Z9L3"/>
<name>A0A6A6Z9L3_9PEZI</name>
<evidence type="ECO:0000313" key="2">
    <source>
        <dbReference type="EMBL" id="KAF2817498.1"/>
    </source>
</evidence>
<reference evidence="4" key="2">
    <citation type="submission" date="2020-04" db="EMBL/GenBank/DDBJ databases">
        <authorList>
            <consortium name="NCBI Genome Project"/>
        </authorList>
    </citation>
    <scope>NUCLEOTIDE SEQUENCE</scope>
    <source>
        <strain evidence="4">CBS 304.34</strain>
    </source>
</reference>
<evidence type="ECO:0000313" key="4">
    <source>
        <dbReference type="RefSeq" id="XP_033584462.1"/>
    </source>
</evidence>
<reference evidence="4" key="3">
    <citation type="submission" date="2025-04" db="UniProtKB">
        <authorList>
            <consortium name="RefSeq"/>
        </authorList>
    </citation>
    <scope>IDENTIFICATION</scope>
    <source>
        <strain evidence="4">CBS 304.34</strain>
    </source>
</reference>
<evidence type="ECO:0000313" key="3">
    <source>
        <dbReference type="Proteomes" id="UP000504636"/>
    </source>
</evidence>
<keyword evidence="1" id="KW-0472">Membrane</keyword>
<protein>
    <submittedName>
        <fullName evidence="2 4">Uncharacterized protein</fullName>
    </submittedName>
</protein>
<dbReference type="Proteomes" id="UP000504636">
    <property type="component" value="Unplaced"/>
</dbReference>
<evidence type="ECO:0000256" key="1">
    <source>
        <dbReference type="SAM" id="Phobius"/>
    </source>
</evidence>
<proteinExistence type="predicted"/>